<protein>
    <submittedName>
        <fullName evidence="1">Uncharacterized protein</fullName>
    </submittedName>
</protein>
<dbReference type="AlphaFoldDB" id="A0A2C9EI01"/>
<evidence type="ECO:0000313" key="1">
    <source>
        <dbReference type="EMBL" id="AGL83219.1"/>
    </source>
</evidence>
<proteinExistence type="predicted"/>
<dbReference type="KEGG" id="pprc:PFLCHA0_c14290"/>
<dbReference type="eggNOG" id="ENOG5032CX8">
    <property type="taxonomic scope" value="Bacteria"/>
</dbReference>
<accession>A0A2C9EI01</accession>
<evidence type="ECO:0000313" key="2">
    <source>
        <dbReference type="Proteomes" id="UP000013940"/>
    </source>
</evidence>
<dbReference type="Proteomes" id="UP000013940">
    <property type="component" value="Chromosome"/>
</dbReference>
<dbReference type="EMBL" id="CP003190">
    <property type="protein sequence ID" value="AGL83219.1"/>
    <property type="molecule type" value="Genomic_DNA"/>
</dbReference>
<reference evidence="2" key="1">
    <citation type="journal article" date="2014" name="Genome Announc.">
        <title>Full-genome sequence of the plant growth-promoting bacterium Pseudomonas protegens CHA0.</title>
        <authorList>
            <person name="Jousset A."/>
            <person name="Schuldes J."/>
            <person name="Keel C."/>
            <person name="Maurhofer M."/>
            <person name="Daniel R."/>
            <person name="Scheu S."/>
            <person name="Thuermer A."/>
        </authorList>
    </citation>
    <scope>NUCLEOTIDE SEQUENCE [LARGE SCALE GENOMIC DNA]</scope>
    <source>
        <strain evidence="2">DSM 19095 / LMG 27888 / CFBP 6595 / CHA0</strain>
    </source>
</reference>
<name>A0A2C9EI01_PSEPH</name>
<organism evidence="1 2">
    <name type="scientific">Pseudomonas protegens (strain DSM 19095 / LMG 27888 / CFBP 6595 / CHA0)</name>
    <dbReference type="NCBI Taxonomy" id="1124983"/>
    <lineage>
        <taxon>Bacteria</taxon>
        <taxon>Pseudomonadati</taxon>
        <taxon>Pseudomonadota</taxon>
        <taxon>Gammaproteobacteria</taxon>
        <taxon>Pseudomonadales</taxon>
        <taxon>Pseudomonadaceae</taxon>
        <taxon>Pseudomonas</taxon>
    </lineage>
</organism>
<dbReference type="HOGENOM" id="CLU_1287965_0_0_6"/>
<gene>
    <name evidence="1" type="ORF">PFLCHA0_c14290</name>
</gene>
<sequence>MPSFALSSAPVTGRSAGLALWLTLSIIVQGICDLMIRPLVLLAALLALSGCYSLSSTKVAESMRPDSQSGVAYVVGVVGIWPKAVHTANEQMLLIRPRGGDGFASARLYNQIYGRTPRDVRETWHGIGSLFVMPLKPGRYEIYNLHFDRGNVTAWSREDFSIPLELEAGKAYYLGDFRAGCLSASGAKCVFLHSDHLERDAALVRAKYPQVPDLQRVDLEKMEEVTSLIVREQGPKASMLKAMLSGDL</sequence>